<keyword evidence="3 6" id="KW-0812">Transmembrane</keyword>
<reference evidence="7 8" key="1">
    <citation type="journal article" date="2011" name="PLoS ONE">
        <title>The complete genome sequence of Thermoproteus tenax: a physiologically versatile member of the Crenarchaeota.</title>
        <authorList>
            <person name="Siebers B."/>
            <person name="Zaparty M."/>
            <person name="Raddatz G."/>
            <person name="Tjaden B."/>
            <person name="Albers S.V."/>
            <person name="Bell S.D."/>
            <person name="Blombach F."/>
            <person name="Kletzin A."/>
            <person name="Kyrpides N."/>
            <person name="Lanz C."/>
            <person name="Plagens A."/>
            <person name="Rampp M."/>
            <person name="Rosinus A."/>
            <person name="von Jan M."/>
            <person name="Makarova K.S."/>
            <person name="Klenk H.P."/>
            <person name="Schuster S.C."/>
            <person name="Hensel R."/>
        </authorList>
    </citation>
    <scope>NUCLEOTIDE SEQUENCE [LARGE SCALE GENOMIC DNA]</scope>
    <source>
        <strain evidence="8">ATCC 35583 / DSM 2078 / JCM 9277 / NBRC 100435 / Kra 1</strain>
    </source>
</reference>
<keyword evidence="8" id="KW-1185">Reference proteome</keyword>
<feature type="transmembrane region" description="Helical" evidence="6">
    <location>
        <begin position="117"/>
        <end position="137"/>
    </location>
</feature>
<dbReference type="PANTHER" id="PTHR30477:SF21">
    <property type="entry name" value="ABC-3 PROTEIN"/>
    <property type="match status" value="1"/>
</dbReference>
<sequence>MGRIEPIAAAMAAAALLHAYIAARIFLWPLAALLLTSAALSALSPMAVNRRMTFLAHAQSHSILTASLSAAVTTALLKISWFSPYFTLVVIAYTIALNLLVLLVARSGFKEDVATGIVMSFQLAATIFLIYVLRSLVSTSLDPLALFTGEYLLITSSDVIQLAPVLAATSLFVALAGVPFLYIALDREYASSLGLRPTLYEVLFIIAMSSAAAVSVNVMGALIPAVVLVVPGAAAAKTTQSLVRQIPTASSYGVISASVSHFIYAELPWMWPNVAVALVLLAILLYSIRPLTR</sequence>
<feature type="transmembrane region" description="Helical" evidence="6">
    <location>
        <begin position="162"/>
        <end position="185"/>
    </location>
</feature>
<evidence type="ECO:0000256" key="3">
    <source>
        <dbReference type="ARBA" id="ARBA00022692"/>
    </source>
</evidence>
<dbReference type="GO" id="GO:0043190">
    <property type="term" value="C:ATP-binding cassette (ABC) transporter complex"/>
    <property type="evidence" value="ECO:0007669"/>
    <property type="project" value="InterPro"/>
</dbReference>
<evidence type="ECO:0000256" key="5">
    <source>
        <dbReference type="ARBA" id="ARBA00023136"/>
    </source>
</evidence>
<dbReference type="Gene3D" id="1.10.3470.10">
    <property type="entry name" value="ABC transporter involved in vitamin B12 uptake, BtuC"/>
    <property type="match status" value="1"/>
</dbReference>
<comment type="similarity">
    <text evidence="2">Belongs to the ABC-3 integral membrane protein family.</text>
</comment>
<dbReference type="InterPro" id="IPR001626">
    <property type="entry name" value="ABC_TroCD"/>
</dbReference>
<dbReference type="PATRIC" id="fig|768679.9.peg.507"/>
<dbReference type="KEGG" id="ttn:TTX_0492"/>
<evidence type="ECO:0000256" key="2">
    <source>
        <dbReference type="ARBA" id="ARBA00008034"/>
    </source>
</evidence>
<dbReference type="PANTHER" id="PTHR30477">
    <property type="entry name" value="ABC-TRANSPORTER METAL-BINDING PROTEIN"/>
    <property type="match status" value="1"/>
</dbReference>
<dbReference type="HOGENOM" id="CLU_904946_0_0_2"/>
<dbReference type="STRING" id="768679.TTX_0492"/>
<evidence type="ECO:0000313" key="8">
    <source>
        <dbReference type="Proteomes" id="UP000002654"/>
    </source>
</evidence>
<dbReference type="EMBL" id="FN869859">
    <property type="protein sequence ID" value="CCC81159.1"/>
    <property type="molecule type" value="Genomic_DNA"/>
</dbReference>
<feature type="transmembrane region" description="Helical" evidence="6">
    <location>
        <begin position="85"/>
        <end position="105"/>
    </location>
</feature>
<evidence type="ECO:0000256" key="1">
    <source>
        <dbReference type="ARBA" id="ARBA00004141"/>
    </source>
</evidence>
<gene>
    <name evidence="7" type="ordered locus">TTX_0492</name>
</gene>
<dbReference type="AlphaFoldDB" id="G4RNL5"/>
<name>G4RNL5_THETK</name>
<dbReference type="GO" id="GO:0055085">
    <property type="term" value="P:transmembrane transport"/>
    <property type="evidence" value="ECO:0007669"/>
    <property type="project" value="InterPro"/>
</dbReference>
<keyword evidence="4 6" id="KW-1133">Transmembrane helix</keyword>
<dbReference type="RefSeq" id="WP_014126416.1">
    <property type="nucleotide sequence ID" value="NC_016070.1"/>
</dbReference>
<dbReference type="SUPFAM" id="SSF81345">
    <property type="entry name" value="ABC transporter involved in vitamin B12 uptake, BtuC"/>
    <property type="match status" value="1"/>
</dbReference>
<dbReference type="GeneID" id="11263494"/>
<feature type="transmembrane region" description="Helical" evidence="6">
    <location>
        <begin position="270"/>
        <end position="288"/>
    </location>
</feature>
<dbReference type="eggNOG" id="arCOG01006">
    <property type="taxonomic scope" value="Archaea"/>
</dbReference>
<evidence type="ECO:0000256" key="4">
    <source>
        <dbReference type="ARBA" id="ARBA00022989"/>
    </source>
</evidence>
<dbReference type="Proteomes" id="UP000002654">
    <property type="component" value="Chromosome"/>
</dbReference>
<evidence type="ECO:0000256" key="6">
    <source>
        <dbReference type="SAM" id="Phobius"/>
    </source>
</evidence>
<organism evidence="7 8">
    <name type="scientific">Thermoproteus tenax (strain ATCC 35583 / DSM 2078 / JCM 9277 / NBRC 100435 / Kra 1)</name>
    <dbReference type="NCBI Taxonomy" id="768679"/>
    <lineage>
        <taxon>Archaea</taxon>
        <taxon>Thermoproteota</taxon>
        <taxon>Thermoprotei</taxon>
        <taxon>Thermoproteales</taxon>
        <taxon>Thermoproteaceae</taxon>
        <taxon>Thermoproteus</taxon>
    </lineage>
</organism>
<feature type="transmembrane region" description="Helical" evidence="6">
    <location>
        <begin position="197"/>
        <end position="215"/>
    </location>
</feature>
<dbReference type="OrthoDB" id="29099at2157"/>
<evidence type="ECO:0000313" key="7">
    <source>
        <dbReference type="EMBL" id="CCC81159.1"/>
    </source>
</evidence>
<dbReference type="PaxDb" id="768679-TTX_0492"/>
<proteinExistence type="inferred from homology"/>
<comment type="subcellular location">
    <subcellularLocation>
        <location evidence="1">Membrane</location>
        <topology evidence="1">Multi-pass membrane protein</topology>
    </subcellularLocation>
</comment>
<accession>G4RNL5</accession>
<dbReference type="Pfam" id="PF00950">
    <property type="entry name" value="ABC-3"/>
    <property type="match status" value="1"/>
</dbReference>
<keyword evidence="5 6" id="KW-0472">Membrane</keyword>
<dbReference type="InterPro" id="IPR037294">
    <property type="entry name" value="ABC_BtuC-like"/>
</dbReference>
<protein>
    <submittedName>
        <fullName evidence="7">ABC-type Mn/Zn transport system, permease protein</fullName>
    </submittedName>
</protein>
<feature type="transmembrane region" description="Helical" evidence="6">
    <location>
        <begin position="29"/>
        <end position="48"/>
    </location>
</feature>